<evidence type="ECO:0008006" key="3">
    <source>
        <dbReference type="Google" id="ProtNLM"/>
    </source>
</evidence>
<dbReference type="InterPro" id="IPR036278">
    <property type="entry name" value="Sialidase_sf"/>
</dbReference>
<reference evidence="1" key="1">
    <citation type="submission" date="2023-08" db="EMBL/GenBank/DDBJ databases">
        <authorList>
            <person name="Audoor S."/>
            <person name="Bilcke G."/>
        </authorList>
    </citation>
    <scope>NUCLEOTIDE SEQUENCE</scope>
</reference>
<protein>
    <recommendedName>
        <fullName evidence="3">Glycosyl hydrolase family 32 N-terminal domain-containing protein</fullName>
    </recommendedName>
</protein>
<proteinExistence type="predicted"/>
<evidence type="ECO:0000313" key="2">
    <source>
        <dbReference type="Proteomes" id="UP001295423"/>
    </source>
</evidence>
<evidence type="ECO:0000313" key="1">
    <source>
        <dbReference type="EMBL" id="CAJ1904272.1"/>
    </source>
</evidence>
<keyword evidence="2" id="KW-1185">Reference proteome</keyword>
<dbReference type="Gene3D" id="2.115.10.20">
    <property type="entry name" value="Glycosyl hydrolase domain, family 43"/>
    <property type="match status" value="2"/>
</dbReference>
<name>A0AAD2CE66_9STRA</name>
<dbReference type="Proteomes" id="UP001295423">
    <property type="component" value="Unassembled WGS sequence"/>
</dbReference>
<sequence length="388" mass="42831">MVQLCSMIHDITFPWSVILVSFTLLSPQQHSFCDALSSASIAVTPTGTSRPILMHSDEGSKVHFDTACVANPVVLPPDEYSDEWQCYYYGNNGGWNLGHKSFLPTGSAGLAISDDGITWTKVAGNEKDGAILCPSDSGWDCVHVGVNEVFRVSENEMHMYYFGADDKEASIGPMNIVGLFMRIGRAKSTDNGRTWKKDENFVLDCDESEGFFASWPRIVRFDDGRPWKMTYHSFNGTRWRVFGAESTDQGDTWTRTGLLLEGGQKEEDFDLKGIGTRSVIPRGDDLLMIYEGVCANDKHQLGAAINKGSKSNEWTKLNDGLPILKSEEAPFGDWCYGTIGTPFAVDMPDGSLRLYYCGKKPGIEEKMAIGVIESKSGDFMPGSWTALP</sequence>
<dbReference type="SUPFAM" id="SSF50939">
    <property type="entry name" value="Sialidases"/>
    <property type="match status" value="1"/>
</dbReference>
<gene>
    <name evidence="1" type="ORF">CYCCA115_LOCUS399</name>
</gene>
<dbReference type="PANTHER" id="PTHR35279:SF4">
    <property type="entry name" value="GLYCOSYL HYDROLASE FAMILY 32 N-TERMINAL DOMAIN-CONTAINING PROTEIN"/>
    <property type="match status" value="1"/>
</dbReference>
<accession>A0AAD2CE66</accession>
<dbReference type="PANTHER" id="PTHR35279">
    <property type="match status" value="1"/>
</dbReference>
<organism evidence="1 2">
    <name type="scientific">Cylindrotheca closterium</name>
    <dbReference type="NCBI Taxonomy" id="2856"/>
    <lineage>
        <taxon>Eukaryota</taxon>
        <taxon>Sar</taxon>
        <taxon>Stramenopiles</taxon>
        <taxon>Ochrophyta</taxon>
        <taxon>Bacillariophyta</taxon>
        <taxon>Bacillariophyceae</taxon>
        <taxon>Bacillariophycidae</taxon>
        <taxon>Bacillariales</taxon>
        <taxon>Bacillariaceae</taxon>
        <taxon>Cylindrotheca</taxon>
    </lineage>
</organism>
<dbReference type="EMBL" id="CAKOGP040000001">
    <property type="protein sequence ID" value="CAJ1904272.1"/>
    <property type="molecule type" value="Genomic_DNA"/>
</dbReference>
<dbReference type="InterPro" id="IPR023296">
    <property type="entry name" value="Glyco_hydro_beta-prop_sf"/>
</dbReference>
<comment type="caution">
    <text evidence="1">The sequence shown here is derived from an EMBL/GenBank/DDBJ whole genome shotgun (WGS) entry which is preliminary data.</text>
</comment>
<dbReference type="AlphaFoldDB" id="A0AAD2CE66"/>